<evidence type="ECO:0000313" key="1">
    <source>
        <dbReference type="EMBL" id="CAD7000560.1"/>
    </source>
</evidence>
<organism evidence="1 2">
    <name type="scientific">Ceratitis capitata</name>
    <name type="common">Mediterranean fruit fly</name>
    <name type="synonym">Tephritis capitata</name>
    <dbReference type="NCBI Taxonomy" id="7213"/>
    <lineage>
        <taxon>Eukaryota</taxon>
        <taxon>Metazoa</taxon>
        <taxon>Ecdysozoa</taxon>
        <taxon>Arthropoda</taxon>
        <taxon>Hexapoda</taxon>
        <taxon>Insecta</taxon>
        <taxon>Pterygota</taxon>
        <taxon>Neoptera</taxon>
        <taxon>Endopterygota</taxon>
        <taxon>Diptera</taxon>
        <taxon>Brachycera</taxon>
        <taxon>Muscomorpha</taxon>
        <taxon>Tephritoidea</taxon>
        <taxon>Tephritidae</taxon>
        <taxon>Ceratitis</taxon>
        <taxon>Ceratitis</taxon>
    </lineage>
</organism>
<proteinExistence type="predicted"/>
<keyword evidence="2" id="KW-1185">Reference proteome</keyword>
<comment type="caution">
    <text evidence="1">The sequence shown here is derived from an EMBL/GenBank/DDBJ whole genome shotgun (WGS) entry which is preliminary data.</text>
</comment>
<accession>A0A811UNX1</accession>
<dbReference type="Proteomes" id="UP000606786">
    <property type="component" value="Unassembled WGS sequence"/>
</dbReference>
<gene>
    <name evidence="1" type="ORF">CCAP1982_LOCUS9036</name>
</gene>
<dbReference type="AlphaFoldDB" id="A0A811UNX1"/>
<reference evidence="1" key="1">
    <citation type="submission" date="2020-11" db="EMBL/GenBank/DDBJ databases">
        <authorList>
            <person name="Whitehead M."/>
        </authorList>
    </citation>
    <scope>NUCLEOTIDE SEQUENCE</scope>
    <source>
        <strain evidence="1">EGII</strain>
    </source>
</reference>
<name>A0A811UNX1_CERCA</name>
<protein>
    <submittedName>
        <fullName evidence="1">(Mediterranean fruit fly) hypothetical protein</fullName>
    </submittedName>
</protein>
<evidence type="ECO:0000313" key="2">
    <source>
        <dbReference type="Proteomes" id="UP000606786"/>
    </source>
</evidence>
<dbReference type="EMBL" id="CAJHJT010000012">
    <property type="protein sequence ID" value="CAD7000560.1"/>
    <property type="molecule type" value="Genomic_DNA"/>
</dbReference>
<sequence length="59" mass="6914">MISLHKIMISALLLGFFMKSLLCVEMILFFCRQQKDTAQRLSESRTLLRYAIVYGVAWE</sequence>